<accession>C9LVZ4</accession>
<dbReference type="Proteomes" id="UP000003505">
    <property type="component" value="Unassembled WGS sequence"/>
</dbReference>
<gene>
    <name evidence="1" type="ORF">SELSPUOL_01646</name>
</gene>
<dbReference type="EMBL" id="ACKP02000038">
    <property type="protein sequence ID" value="EEX76967.1"/>
    <property type="molecule type" value="Genomic_DNA"/>
</dbReference>
<evidence type="ECO:0000313" key="2">
    <source>
        <dbReference type="Proteomes" id="UP000003505"/>
    </source>
</evidence>
<proteinExistence type="predicted"/>
<organism evidence="1 2">
    <name type="scientific">Selenomonas sputigena (strain ATCC 35185 / DSM 20758 / CCUG 44933 / VPI D19B-28)</name>
    <dbReference type="NCBI Taxonomy" id="546271"/>
    <lineage>
        <taxon>Bacteria</taxon>
        <taxon>Bacillati</taxon>
        <taxon>Bacillota</taxon>
        <taxon>Negativicutes</taxon>
        <taxon>Selenomonadales</taxon>
        <taxon>Selenomonadaceae</taxon>
        <taxon>Selenomonas</taxon>
    </lineage>
</organism>
<name>C9LVZ4_SELS3</name>
<protein>
    <submittedName>
        <fullName evidence="1">Uncharacterized protein</fullName>
    </submittedName>
</protein>
<evidence type="ECO:0000313" key="1">
    <source>
        <dbReference type="EMBL" id="EEX76967.1"/>
    </source>
</evidence>
<sequence length="52" mass="6093">MPERACRRLARAKELCYNAREVLRNSVATTPISPTTPWLQEKRKTLRRAYSC</sequence>
<dbReference type="AlphaFoldDB" id="C9LVZ4"/>
<reference evidence="1 2" key="1">
    <citation type="submission" date="2009-09" db="EMBL/GenBank/DDBJ databases">
        <authorList>
            <person name="Weinstock G."/>
            <person name="Sodergren E."/>
            <person name="Clifton S."/>
            <person name="Fulton L."/>
            <person name="Fulton B."/>
            <person name="Courtney L."/>
            <person name="Fronick C."/>
            <person name="Harrison M."/>
            <person name="Strong C."/>
            <person name="Farmer C."/>
            <person name="Delahaunty K."/>
            <person name="Markovic C."/>
            <person name="Hall O."/>
            <person name="Minx P."/>
            <person name="Tomlinson C."/>
            <person name="Mitreva M."/>
            <person name="Nelson J."/>
            <person name="Hou S."/>
            <person name="Wollam A."/>
            <person name="Pepin K.H."/>
            <person name="Johnson M."/>
            <person name="Bhonagiri V."/>
            <person name="Nash W.E."/>
            <person name="Warren W."/>
            <person name="Chinwalla A."/>
            <person name="Mardis E.R."/>
            <person name="Wilson R.K."/>
        </authorList>
    </citation>
    <scope>NUCLEOTIDE SEQUENCE [LARGE SCALE GENOMIC DNA]</scope>
    <source>
        <strain evidence="2">ATCC 35185 / DSM 20758 / VPI D19B-28</strain>
    </source>
</reference>
<comment type="caution">
    <text evidence="1">The sequence shown here is derived from an EMBL/GenBank/DDBJ whole genome shotgun (WGS) entry which is preliminary data.</text>
</comment>